<organism evidence="1">
    <name type="scientific">Nothobranchius kuhntae</name>
    <name type="common">Beira killifish</name>
    <dbReference type="NCBI Taxonomy" id="321403"/>
    <lineage>
        <taxon>Eukaryota</taxon>
        <taxon>Metazoa</taxon>
        <taxon>Chordata</taxon>
        <taxon>Craniata</taxon>
        <taxon>Vertebrata</taxon>
        <taxon>Euteleostomi</taxon>
        <taxon>Actinopterygii</taxon>
        <taxon>Neopterygii</taxon>
        <taxon>Teleostei</taxon>
        <taxon>Neoteleostei</taxon>
        <taxon>Acanthomorphata</taxon>
        <taxon>Ovalentaria</taxon>
        <taxon>Atherinomorphae</taxon>
        <taxon>Cyprinodontiformes</taxon>
        <taxon>Nothobranchiidae</taxon>
        <taxon>Nothobranchius</taxon>
    </lineage>
</organism>
<protein>
    <submittedName>
        <fullName evidence="1">Uncharacterized protein</fullName>
    </submittedName>
</protein>
<name>A0A1A8I0F5_NOTKU</name>
<reference evidence="1" key="1">
    <citation type="submission" date="2016-05" db="EMBL/GenBank/DDBJ databases">
        <authorList>
            <person name="Lavstsen T."/>
            <person name="Jespersen J.S."/>
        </authorList>
    </citation>
    <scope>NUCLEOTIDE SEQUENCE</scope>
    <source>
        <tissue evidence="1">Brain</tissue>
    </source>
</reference>
<dbReference type="AlphaFoldDB" id="A0A1A8I0F5"/>
<accession>A0A1A8I0F5</accession>
<feature type="non-terminal residue" evidence="1">
    <location>
        <position position="1"/>
    </location>
</feature>
<proteinExistence type="predicted"/>
<reference evidence="1" key="2">
    <citation type="submission" date="2016-06" db="EMBL/GenBank/DDBJ databases">
        <title>The genome of a short-lived fish provides insights into sex chromosome evolution and the genetic control of aging.</title>
        <authorList>
            <person name="Reichwald K."/>
            <person name="Felder M."/>
            <person name="Petzold A."/>
            <person name="Koch P."/>
            <person name="Groth M."/>
            <person name="Platzer M."/>
        </authorList>
    </citation>
    <scope>NUCLEOTIDE SEQUENCE</scope>
    <source>
        <tissue evidence="1">Brain</tissue>
    </source>
</reference>
<evidence type="ECO:0000313" key="1">
    <source>
        <dbReference type="EMBL" id="SBQ90296.1"/>
    </source>
</evidence>
<dbReference type="EMBL" id="HAED01004266">
    <property type="protein sequence ID" value="SBQ90296.1"/>
    <property type="molecule type" value="Transcribed_RNA"/>
</dbReference>
<sequence length="47" mass="5311">GCVRRALLCLISSSAVRGFKERQDNSPDYTQSWVPFIYPEPAFCNTS</sequence>
<gene>
    <name evidence="1" type="primary">Nfu_g_1_007420</name>
</gene>